<feature type="region of interest" description="Disordered" evidence="5">
    <location>
        <begin position="31"/>
        <end position="50"/>
    </location>
</feature>
<evidence type="ECO:0000256" key="1">
    <source>
        <dbReference type="ARBA" id="ARBA00007534"/>
    </source>
</evidence>
<dbReference type="SUPFAM" id="SSF53474">
    <property type="entry name" value="alpha/beta-Hydrolases"/>
    <property type="match status" value="1"/>
</dbReference>
<dbReference type="GO" id="GO:0052689">
    <property type="term" value="F:carboxylic ester hydrolase activity"/>
    <property type="evidence" value="ECO:0007669"/>
    <property type="project" value="UniProtKB-KW"/>
</dbReference>
<evidence type="ECO:0000256" key="3">
    <source>
        <dbReference type="ARBA" id="ARBA00022801"/>
    </source>
</evidence>
<dbReference type="KEGG" id="cee:CENDO_10585"/>
<protein>
    <submittedName>
        <fullName evidence="6">Cutinase</fullName>
    </submittedName>
</protein>
<proteinExistence type="inferred from homology"/>
<dbReference type="Gene3D" id="3.40.50.1820">
    <property type="entry name" value="alpha/beta hydrolase"/>
    <property type="match status" value="1"/>
</dbReference>
<evidence type="ECO:0000256" key="5">
    <source>
        <dbReference type="SAM" id="MobiDB-lite"/>
    </source>
</evidence>
<dbReference type="InterPro" id="IPR000675">
    <property type="entry name" value="Cutinase/axe"/>
</dbReference>
<dbReference type="OrthoDB" id="4423762at2"/>
<reference evidence="6 7" key="1">
    <citation type="submission" date="2019-04" db="EMBL/GenBank/DDBJ databases">
        <title>Corynebacterium endometrii sp. nov., isolated from the uterus of a cow with endometritis.</title>
        <authorList>
            <person name="Ballas P."/>
            <person name="Ruckert C."/>
            <person name="Wagener K."/>
            <person name="Drillich M."/>
            <person name="Kaempfer P."/>
            <person name="Busse H.-J."/>
            <person name="Ehling-Schulz M."/>
        </authorList>
    </citation>
    <scope>NUCLEOTIDE SEQUENCE [LARGE SCALE GENOMIC DNA]</scope>
    <source>
        <strain evidence="6 7">LMM-1653</strain>
    </source>
</reference>
<dbReference type="RefSeq" id="WP_136141961.1">
    <property type="nucleotide sequence ID" value="NZ_CP039247.1"/>
</dbReference>
<sequence precursor="true">MRKVLTALAAIIVVVIIGAGAVQYFQSTTSKTPGTGGNTGPSNEAAPQPVQPDWCPAVEFISAPGTWESAADDDPLNPTANPRSFMLSISNPLKEAYAPEDVKVWTLPYTAQFQNINSKEEMTYDDSRNEGLARLEQELQQTHADCPQTKFIIGGFSQGAVIAGDVANRIGSGNGVVPAESVAGVALVADGRRKNGEGINPGVELGGTGAEIALEPISALVQPVVPGATMRGPRAGGFGTLSDRTWQICAPDDAICDAPLNVRSGLDRALALIDANGVHAMYAYNQNVIPGTTADKWMVDWAKGIIDPLV</sequence>
<evidence type="ECO:0000256" key="2">
    <source>
        <dbReference type="ARBA" id="ARBA00022487"/>
    </source>
</evidence>
<evidence type="ECO:0000313" key="7">
    <source>
        <dbReference type="Proteomes" id="UP000296352"/>
    </source>
</evidence>
<dbReference type="PANTHER" id="PTHR33630:SF9">
    <property type="entry name" value="CUTINASE 4"/>
    <property type="match status" value="1"/>
</dbReference>
<evidence type="ECO:0000256" key="4">
    <source>
        <dbReference type="ARBA" id="ARBA00023157"/>
    </source>
</evidence>
<dbReference type="InterPro" id="IPR029058">
    <property type="entry name" value="AB_hydrolase_fold"/>
</dbReference>
<comment type="similarity">
    <text evidence="1">Belongs to the cutinase family.</text>
</comment>
<dbReference type="AlphaFoldDB" id="A0A4P7QIQ2"/>
<organism evidence="6 7">
    <name type="scientific">Corynebacterium endometrii</name>
    <dbReference type="NCBI Taxonomy" id="2488819"/>
    <lineage>
        <taxon>Bacteria</taxon>
        <taxon>Bacillati</taxon>
        <taxon>Actinomycetota</taxon>
        <taxon>Actinomycetes</taxon>
        <taxon>Mycobacteriales</taxon>
        <taxon>Corynebacteriaceae</taxon>
        <taxon>Corynebacterium</taxon>
    </lineage>
</organism>
<keyword evidence="7" id="KW-1185">Reference proteome</keyword>
<gene>
    <name evidence="6" type="ORF">CENDO_10585</name>
</gene>
<dbReference type="EMBL" id="CP039247">
    <property type="protein sequence ID" value="QCB29370.1"/>
    <property type="molecule type" value="Genomic_DNA"/>
</dbReference>
<evidence type="ECO:0000313" key="6">
    <source>
        <dbReference type="EMBL" id="QCB29370.1"/>
    </source>
</evidence>
<keyword evidence="4" id="KW-1015">Disulfide bond</keyword>
<keyword evidence="2" id="KW-0719">Serine esterase</keyword>
<dbReference type="Pfam" id="PF01083">
    <property type="entry name" value="Cutinase"/>
    <property type="match status" value="1"/>
</dbReference>
<dbReference type="PANTHER" id="PTHR33630">
    <property type="entry name" value="CUTINASE RV1984C-RELATED-RELATED"/>
    <property type="match status" value="1"/>
</dbReference>
<keyword evidence="3" id="KW-0378">Hydrolase</keyword>
<name>A0A4P7QIQ2_9CORY</name>
<accession>A0A4P7QIQ2</accession>
<dbReference type="SMART" id="SM01110">
    <property type="entry name" value="Cutinase"/>
    <property type="match status" value="1"/>
</dbReference>
<dbReference type="Proteomes" id="UP000296352">
    <property type="component" value="Chromosome"/>
</dbReference>